<feature type="transmembrane region" description="Helical" evidence="7">
    <location>
        <begin position="55"/>
        <end position="74"/>
    </location>
</feature>
<dbReference type="InterPro" id="IPR036938">
    <property type="entry name" value="PAP2/HPO_sf"/>
</dbReference>
<evidence type="ECO:0000259" key="8">
    <source>
        <dbReference type="SMART" id="SM00014"/>
    </source>
</evidence>
<evidence type="ECO:0000313" key="9">
    <source>
        <dbReference type="EMBL" id="HHQ16635.1"/>
    </source>
</evidence>
<keyword evidence="3 7" id="KW-0812">Transmembrane</keyword>
<dbReference type="InterPro" id="IPR000326">
    <property type="entry name" value="PAP2/HPO"/>
</dbReference>
<dbReference type="AlphaFoldDB" id="A0A7V6CEC2"/>
<evidence type="ECO:0000256" key="1">
    <source>
        <dbReference type="ARBA" id="ARBA00004651"/>
    </source>
</evidence>
<evidence type="ECO:0000256" key="7">
    <source>
        <dbReference type="SAM" id="Phobius"/>
    </source>
</evidence>
<keyword evidence="6 7" id="KW-0472">Membrane</keyword>
<keyword evidence="2" id="KW-1003">Cell membrane</keyword>
<name>A0A7V6CEC2_9BACT</name>
<dbReference type="GO" id="GO:0016787">
    <property type="term" value="F:hydrolase activity"/>
    <property type="evidence" value="ECO:0007669"/>
    <property type="project" value="UniProtKB-KW"/>
</dbReference>
<sequence length="195" mass="22795">MKKLIAYKDWILAIFVLSVFFFYLDKKTVLILKEAIFYYKEFEVFKEIFSKIIETFHKIFLFSLIVFSLYLYFFKNKKLGKSLILSMIIAGILCQIKFLIGRARPKITYDTFLFVGPNLTYEYASFPSGHVFFLFVMSKILSSEYPKGKGLFYGLAFLVAFQRVLVFAHFPSDVIGGAFLGYKLGKFLHKRLFKA</sequence>
<dbReference type="EMBL" id="DRWR01000121">
    <property type="protein sequence ID" value="HHQ16635.1"/>
    <property type="molecule type" value="Genomic_DNA"/>
</dbReference>
<dbReference type="Pfam" id="PF01569">
    <property type="entry name" value="PAP2"/>
    <property type="match status" value="1"/>
</dbReference>
<feature type="transmembrane region" description="Helical" evidence="7">
    <location>
        <begin position="150"/>
        <end position="170"/>
    </location>
</feature>
<comment type="subcellular location">
    <subcellularLocation>
        <location evidence="1">Cell membrane</location>
        <topology evidence="1">Multi-pass membrane protein</topology>
    </subcellularLocation>
</comment>
<evidence type="ECO:0000256" key="5">
    <source>
        <dbReference type="ARBA" id="ARBA00022989"/>
    </source>
</evidence>
<evidence type="ECO:0000256" key="6">
    <source>
        <dbReference type="ARBA" id="ARBA00023136"/>
    </source>
</evidence>
<evidence type="ECO:0000256" key="4">
    <source>
        <dbReference type="ARBA" id="ARBA00022801"/>
    </source>
</evidence>
<feature type="transmembrane region" description="Helical" evidence="7">
    <location>
        <begin position="120"/>
        <end position="138"/>
    </location>
</feature>
<keyword evidence="4" id="KW-0378">Hydrolase</keyword>
<dbReference type="PANTHER" id="PTHR14969">
    <property type="entry name" value="SPHINGOSINE-1-PHOSPHATE PHOSPHOHYDROLASE"/>
    <property type="match status" value="1"/>
</dbReference>
<protein>
    <submittedName>
        <fullName evidence="9">Phosphatase PAP2 family protein</fullName>
    </submittedName>
</protein>
<keyword evidence="5 7" id="KW-1133">Transmembrane helix</keyword>
<comment type="caution">
    <text evidence="9">The sequence shown here is derived from an EMBL/GenBank/DDBJ whole genome shotgun (WGS) entry which is preliminary data.</text>
</comment>
<reference evidence="9" key="1">
    <citation type="journal article" date="2020" name="mSystems">
        <title>Genome- and Community-Level Interaction Insights into Carbon Utilization and Element Cycling Functions of Hydrothermarchaeota in Hydrothermal Sediment.</title>
        <authorList>
            <person name="Zhou Z."/>
            <person name="Liu Y."/>
            <person name="Xu W."/>
            <person name="Pan J."/>
            <person name="Luo Z.H."/>
            <person name="Li M."/>
        </authorList>
    </citation>
    <scope>NUCLEOTIDE SEQUENCE [LARGE SCALE GENOMIC DNA]</scope>
    <source>
        <strain evidence="9">SpSt-106</strain>
    </source>
</reference>
<gene>
    <name evidence="9" type="ORF">ENM15_07475</name>
</gene>
<dbReference type="Gene3D" id="1.20.144.10">
    <property type="entry name" value="Phosphatidic acid phosphatase type 2/haloperoxidase"/>
    <property type="match status" value="1"/>
</dbReference>
<feature type="transmembrane region" description="Helical" evidence="7">
    <location>
        <begin position="83"/>
        <end position="100"/>
    </location>
</feature>
<feature type="domain" description="Phosphatidic acid phosphatase type 2/haloperoxidase" evidence="8">
    <location>
        <begin position="79"/>
        <end position="189"/>
    </location>
</feature>
<evidence type="ECO:0000256" key="2">
    <source>
        <dbReference type="ARBA" id="ARBA00022475"/>
    </source>
</evidence>
<dbReference type="GO" id="GO:0005886">
    <property type="term" value="C:plasma membrane"/>
    <property type="evidence" value="ECO:0007669"/>
    <property type="project" value="UniProtKB-SubCell"/>
</dbReference>
<evidence type="ECO:0000256" key="3">
    <source>
        <dbReference type="ARBA" id="ARBA00022692"/>
    </source>
</evidence>
<dbReference type="SMART" id="SM00014">
    <property type="entry name" value="acidPPc"/>
    <property type="match status" value="1"/>
</dbReference>
<dbReference type="PANTHER" id="PTHR14969:SF62">
    <property type="entry name" value="DECAPRENYLPHOSPHORYL-5-PHOSPHORIBOSE PHOSPHATASE RV3807C-RELATED"/>
    <property type="match status" value="1"/>
</dbReference>
<proteinExistence type="predicted"/>
<feature type="transmembrane region" description="Helical" evidence="7">
    <location>
        <begin position="7"/>
        <end position="24"/>
    </location>
</feature>
<organism evidence="9">
    <name type="scientific">Thermodesulfobacterium geofontis</name>
    <dbReference type="NCBI Taxonomy" id="1295609"/>
    <lineage>
        <taxon>Bacteria</taxon>
        <taxon>Pseudomonadati</taxon>
        <taxon>Thermodesulfobacteriota</taxon>
        <taxon>Thermodesulfobacteria</taxon>
        <taxon>Thermodesulfobacteriales</taxon>
        <taxon>Thermodesulfobacteriaceae</taxon>
        <taxon>Thermodesulfobacterium</taxon>
    </lineage>
</organism>
<dbReference type="SUPFAM" id="SSF48317">
    <property type="entry name" value="Acid phosphatase/Vanadium-dependent haloperoxidase"/>
    <property type="match status" value="1"/>
</dbReference>
<accession>A0A7V6CEC2</accession>